<feature type="compositionally biased region" description="Polar residues" evidence="1">
    <location>
        <begin position="255"/>
        <end position="270"/>
    </location>
</feature>
<keyword evidence="2" id="KW-0812">Transmembrane</keyword>
<feature type="transmembrane region" description="Helical" evidence="2">
    <location>
        <begin position="114"/>
        <end position="136"/>
    </location>
</feature>
<evidence type="ECO:0000256" key="1">
    <source>
        <dbReference type="SAM" id="MobiDB-lite"/>
    </source>
</evidence>
<feature type="compositionally biased region" description="Polar residues" evidence="1">
    <location>
        <begin position="466"/>
        <end position="475"/>
    </location>
</feature>
<evidence type="ECO:0000313" key="4">
    <source>
        <dbReference type="Proteomes" id="UP001583280"/>
    </source>
</evidence>
<reference evidence="3 4" key="1">
    <citation type="journal article" date="2024" name="IMA Fungus">
        <title>IMA Genome - F19 : A genome assembly and annotation guide to empower mycologists, including annotated draft genome sequences of Ceratocystis pirilliformis, Diaporthe australafricana, Fusarium ophioides, Paecilomyces lecythidis, and Sporothrix stenoceras.</title>
        <authorList>
            <person name="Aylward J."/>
            <person name="Wilson A.M."/>
            <person name="Visagie C.M."/>
            <person name="Spraker J."/>
            <person name="Barnes I."/>
            <person name="Buitendag C."/>
            <person name="Ceriani C."/>
            <person name="Del Mar Angel L."/>
            <person name="du Plessis D."/>
            <person name="Fuchs T."/>
            <person name="Gasser K."/>
            <person name="Kramer D."/>
            <person name="Li W."/>
            <person name="Munsamy K."/>
            <person name="Piso A."/>
            <person name="Price J.L."/>
            <person name="Sonnekus B."/>
            <person name="Thomas C."/>
            <person name="van der Nest A."/>
            <person name="van Dijk A."/>
            <person name="van Heerden A."/>
            <person name="van Vuuren N."/>
            <person name="Yilmaz N."/>
            <person name="Duong T.A."/>
            <person name="van der Merwe N.A."/>
            <person name="Wingfield M.J."/>
            <person name="Wingfield B.D."/>
        </authorList>
    </citation>
    <scope>NUCLEOTIDE SEQUENCE [LARGE SCALE GENOMIC DNA]</scope>
    <source>
        <strain evidence="3 4">CMW 12675</strain>
    </source>
</reference>
<feature type="transmembrane region" description="Helical" evidence="2">
    <location>
        <begin position="156"/>
        <end position="177"/>
    </location>
</feature>
<feature type="transmembrane region" description="Helical" evidence="2">
    <location>
        <begin position="58"/>
        <end position="78"/>
    </location>
</feature>
<organism evidence="3 4">
    <name type="scientific">Ceratocystis pirilliformis</name>
    <dbReference type="NCBI Taxonomy" id="259994"/>
    <lineage>
        <taxon>Eukaryota</taxon>
        <taxon>Fungi</taxon>
        <taxon>Dikarya</taxon>
        <taxon>Ascomycota</taxon>
        <taxon>Pezizomycotina</taxon>
        <taxon>Sordariomycetes</taxon>
        <taxon>Hypocreomycetidae</taxon>
        <taxon>Microascales</taxon>
        <taxon>Ceratocystidaceae</taxon>
        <taxon>Ceratocystis</taxon>
    </lineage>
</organism>
<feature type="compositionally biased region" description="Polar residues" evidence="1">
    <location>
        <begin position="308"/>
        <end position="334"/>
    </location>
</feature>
<dbReference type="PANTHER" id="PTHR38848:SF3">
    <property type="entry name" value="G-PROTEIN COUPLED RECEPTORS FAMILY 3 PROFILE DOMAIN-CONTAINING PROTEIN"/>
    <property type="match status" value="1"/>
</dbReference>
<evidence type="ECO:0000313" key="3">
    <source>
        <dbReference type="EMBL" id="KAL1892275.1"/>
    </source>
</evidence>
<feature type="region of interest" description="Disordered" evidence="1">
    <location>
        <begin position="350"/>
        <end position="372"/>
    </location>
</feature>
<keyword evidence="2" id="KW-1133">Transmembrane helix</keyword>
<gene>
    <name evidence="3" type="ORF">Cpir12675_004598</name>
</gene>
<accession>A0ABR3YWQ4</accession>
<name>A0ABR3YWQ4_9PEZI</name>
<dbReference type="PANTHER" id="PTHR38848">
    <property type="entry name" value="G-PROTEIN COUPLED RECEPTORS FAMILY 3 PROFILE DOMAIN-CONTAINING PROTEIN"/>
    <property type="match status" value="1"/>
</dbReference>
<feature type="region of interest" description="Disordered" evidence="1">
    <location>
        <begin position="255"/>
        <end position="334"/>
    </location>
</feature>
<feature type="transmembrane region" description="Helical" evidence="2">
    <location>
        <begin position="27"/>
        <end position="46"/>
    </location>
</feature>
<keyword evidence="2" id="KW-0472">Membrane</keyword>
<dbReference type="EMBL" id="JAWDJO010000134">
    <property type="protein sequence ID" value="KAL1892275.1"/>
    <property type="molecule type" value="Genomic_DNA"/>
</dbReference>
<feature type="region of interest" description="Disordered" evidence="1">
    <location>
        <begin position="439"/>
        <end position="481"/>
    </location>
</feature>
<evidence type="ECO:0000256" key="2">
    <source>
        <dbReference type="SAM" id="Phobius"/>
    </source>
</evidence>
<proteinExistence type="predicted"/>
<comment type="caution">
    <text evidence="3">The sequence shown here is derived from an EMBL/GenBank/DDBJ whole genome shotgun (WGS) entry which is preliminary data.</text>
</comment>
<sequence>MNSAANPPIHIRDGTALSHSTEPLGGTVMNVLLALVSTTVITAFLVQRSMNIKHWKRLPYVVWLVFAIYIDSYCFVFATAVLQLAFGVNSATTHSWFSQYIIRGSTKPRLKSKLYCFNCFFMLAIYVVVAILNFVFRITYIEDGVCVIGMRDVAMIPLISFDAVVNVYLTVMFLFPLKRLYSYSCSQRTPAQLRLRSVATRTFIGAVCTLVSSITNLTVLMALSGEPGWICLICCNSDILFSVLVIQWVTSKDNAGTSDSVNRPNCSADHTNGDSEDHALSYIDKSDNLRSRSTRQSTGHGSDGPGFTNASGSGSRGPTGSHSGPYSGHSCPNSHTATARAATIDNVSLSSDDSDIKYSSPRLHRHPLHAQTPGAVVVTTTIQRESKPTEAFLDGADNERLLASVVQKGRNGRFERPGSLTAVSSGGAGGSSAVIATATATTEQSDRPAEGDSGFQKSYLRHSSRTKAVTGQAKNNIGVGL</sequence>
<protein>
    <submittedName>
        <fullName evidence="3">Uncharacterized protein</fullName>
    </submittedName>
</protein>
<keyword evidence="4" id="KW-1185">Reference proteome</keyword>
<feature type="compositionally biased region" description="Basic and acidic residues" evidence="1">
    <location>
        <begin position="271"/>
        <end position="290"/>
    </location>
</feature>
<dbReference type="Proteomes" id="UP001583280">
    <property type="component" value="Unassembled WGS sequence"/>
</dbReference>